<dbReference type="PROSITE" id="PS52016">
    <property type="entry name" value="TONB_DEPENDENT_REC_3"/>
    <property type="match status" value="1"/>
</dbReference>
<keyword evidence="9 11" id="KW-0472">Membrane</keyword>
<dbReference type="PATRIC" id="fig|1280946.3.peg.239"/>
<dbReference type="Gene3D" id="2.40.170.20">
    <property type="entry name" value="TonB-dependent receptor, beta-barrel domain"/>
    <property type="match status" value="1"/>
</dbReference>
<dbReference type="AlphaFoldDB" id="A0A062UAH6"/>
<feature type="short sequence motif" description="TonB box" evidence="12">
    <location>
        <begin position="41"/>
        <end position="47"/>
    </location>
</feature>
<dbReference type="EMBL" id="AWFF01000001">
    <property type="protein sequence ID" value="KCZ57381.1"/>
    <property type="molecule type" value="Genomic_DNA"/>
</dbReference>
<keyword evidence="2 11" id="KW-0813">Transport</keyword>
<name>A0A062UAH6_9PROT</name>
<evidence type="ECO:0000256" key="13">
    <source>
        <dbReference type="RuleBase" id="RU003357"/>
    </source>
</evidence>
<proteinExistence type="inferred from homology"/>
<evidence type="ECO:0000256" key="10">
    <source>
        <dbReference type="ARBA" id="ARBA00023237"/>
    </source>
</evidence>
<keyword evidence="5 11" id="KW-0812">Transmembrane</keyword>
<evidence type="ECO:0000256" key="4">
    <source>
        <dbReference type="ARBA" id="ARBA00022496"/>
    </source>
</evidence>
<evidence type="ECO:0000259" key="15">
    <source>
        <dbReference type="Pfam" id="PF00593"/>
    </source>
</evidence>
<protein>
    <recommendedName>
        <fullName evidence="19">TonB-denpendent receptor</fullName>
    </recommendedName>
</protein>
<dbReference type="SUPFAM" id="SSF56935">
    <property type="entry name" value="Porins"/>
    <property type="match status" value="1"/>
</dbReference>
<keyword evidence="8 12" id="KW-0798">TonB box</keyword>
<keyword evidence="6" id="KW-0408">Iron</keyword>
<dbReference type="Pfam" id="PF00593">
    <property type="entry name" value="TonB_dep_Rec_b-barrel"/>
    <property type="match status" value="1"/>
</dbReference>
<dbReference type="InterPro" id="IPR010916">
    <property type="entry name" value="TonB_box_CS"/>
</dbReference>
<evidence type="ECO:0000313" key="17">
    <source>
        <dbReference type="EMBL" id="KCZ57381.1"/>
    </source>
</evidence>
<feature type="signal peptide" evidence="14">
    <location>
        <begin position="1"/>
        <end position="23"/>
    </location>
</feature>
<feature type="domain" description="TonB-dependent receptor plug" evidence="16">
    <location>
        <begin position="54"/>
        <end position="155"/>
    </location>
</feature>
<dbReference type="GO" id="GO:0006826">
    <property type="term" value="P:iron ion transport"/>
    <property type="evidence" value="ECO:0007669"/>
    <property type="project" value="UniProtKB-KW"/>
</dbReference>
<evidence type="ECO:0000256" key="3">
    <source>
        <dbReference type="ARBA" id="ARBA00022452"/>
    </source>
</evidence>
<gene>
    <name evidence="17" type="ORF">HY29_01240</name>
</gene>
<comment type="similarity">
    <text evidence="11 13">Belongs to the TonB-dependent receptor family.</text>
</comment>
<dbReference type="eggNOG" id="COG4773">
    <property type="taxonomic scope" value="Bacteria"/>
</dbReference>
<sequence>MTNRLLCSAIAAMLPCFCASALAQSAETETGEAEAERREDTIVVTGSKRDTALIDSDLSVTVLDIRAIEEARLRDFRRIDDLAPNVQFNESGQRGSIYISVRGVESNPFIINRAAVYIDGIPFRELSNSVLNQVQSIEVLRGPQATLYGANSESGLIIVTTKQPSEDFSAEFRLTGTNFESGSGIEADGFVSGPLIRDTLAGSLAFNLAEEDAFVKNVGSSTGETGQINETFVQGRLRWTPTNQLTVNATAYLLDMDAPGLFDQQYVPLNLSLYNTLYADYFNSGRRAEKWTSFEDAPKYTTEKEWVAGLSATQELGYGQLDFAASYRKLEENAKGLDFDLTATPVVSGQEKEQEAFTNIEVRFSSPESDFFDYILGASYYEDYEENTKASFIGAGNLDSYIAAPAQRKESEDYSVFGSANWYMTPKLRVSGGLRYDNATRSTMQKEGQLDLGAGSIVYYVDADLSKTYEALLPRVSAHYKFSDGLSIHATASKGYIPGGFNLVAVQEGFEDEDVISYDSETLWSREIGFKWQSEDHSIRASGAIFYITSENWQEVQIATDDTGRPVSSDFIGSDASIRSQGAEFETHWQINEAFSADAHVGYVDAEYRDLQLDGVTNVKGQPIQFVPEYDGGIALRYEWSNGVFLRGEVGLTGETSLRSRGDVVQAAVQTFGLQAGYESDRWAIRLFGENLTDERRGSGLAIENLAFGSDGLFYAPLDAPRIVGIELEARY</sequence>
<dbReference type="STRING" id="1280946.HY29_01240"/>
<feature type="chain" id="PRO_5001618147" description="TonB-denpendent receptor" evidence="14">
    <location>
        <begin position="24"/>
        <end position="732"/>
    </location>
</feature>
<evidence type="ECO:0000256" key="8">
    <source>
        <dbReference type="ARBA" id="ARBA00023077"/>
    </source>
</evidence>
<comment type="caution">
    <text evidence="17">The sequence shown here is derived from an EMBL/GenBank/DDBJ whole genome shotgun (WGS) entry which is preliminary data.</text>
</comment>
<dbReference type="PANTHER" id="PTHR32552">
    <property type="entry name" value="FERRICHROME IRON RECEPTOR-RELATED"/>
    <property type="match status" value="1"/>
</dbReference>
<evidence type="ECO:0000256" key="14">
    <source>
        <dbReference type="SAM" id="SignalP"/>
    </source>
</evidence>
<dbReference type="InterPro" id="IPR039426">
    <property type="entry name" value="TonB-dep_rcpt-like"/>
</dbReference>
<organism evidence="17 18">
    <name type="scientific">Hyphomonas beringensis</name>
    <dbReference type="NCBI Taxonomy" id="1280946"/>
    <lineage>
        <taxon>Bacteria</taxon>
        <taxon>Pseudomonadati</taxon>
        <taxon>Pseudomonadota</taxon>
        <taxon>Alphaproteobacteria</taxon>
        <taxon>Hyphomonadales</taxon>
        <taxon>Hyphomonadaceae</taxon>
        <taxon>Hyphomonas</taxon>
    </lineage>
</organism>
<comment type="subcellular location">
    <subcellularLocation>
        <location evidence="1 11">Cell outer membrane</location>
        <topology evidence="1 11">Multi-pass membrane protein</topology>
    </subcellularLocation>
</comment>
<dbReference type="GO" id="GO:0009279">
    <property type="term" value="C:cell outer membrane"/>
    <property type="evidence" value="ECO:0007669"/>
    <property type="project" value="UniProtKB-SubCell"/>
</dbReference>
<evidence type="ECO:0000256" key="5">
    <source>
        <dbReference type="ARBA" id="ARBA00022692"/>
    </source>
</evidence>
<dbReference type="Pfam" id="PF07715">
    <property type="entry name" value="Plug"/>
    <property type="match status" value="1"/>
</dbReference>
<keyword evidence="3 11" id="KW-1134">Transmembrane beta strand</keyword>
<evidence type="ECO:0000259" key="16">
    <source>
        <dbReference type="Pfam" id="PF07715"/>
    </source>
</evidence>
<dbReference type="PROSITE" id="PS00430">
    <property type="entry name" value="TONB_DEPENDENT_REC_1"/>
    <property type="match status" value="1"/>
</dbReference>
<keyword evidence="10 11" id="KW-0998">Cell outer membrane</keyword>
<evidence type="ECO:0000313" key="18">
    <source>
        <dbReference type="Proteomes" id="UP000027037"/>
    </source>
</evidence>
<evidence type="ECO:0000256" key="7">
    <source>
        <dbReference type="ARBA" id="ARBA00023065"/>
    </source>
</evidence>
<evidence type="ECO:0000256" key="11">
    <source>
        <dbReference type="PROSITE-ProRule" id="PRU01360"/>
    </source>
</evidence>
<reference evidence="17 18" key="1">
    <citation type="journal article" date="2014" name="Antonie Van Leeuwenhoek">
        <title>Hyphomonas beringensis sp. nov. and Hyphomonas chukchiensis sp. nov., isolated from surface seawater of the Bering Sea and Chukchi Sea.</title>
        <authorList>
            <person name="Li C."/>
            <person name="Lai Q."/>
            <person name="Li G."/>
            <person name="Dong C."/>
            <person name="Wang J."/>
            <person name="Liao Y."/>
            <person name="Shao Z."/>
        </authorList>
    </citation>
    <scope>NUCLEOTIDE SEQUENCE [LARGE SCALE GENOMIC DNA]</scope>
    <source>
        <strain evidence="17 18">25B14_1</strain>
    </source>
</reference>
<keyword evidence="7" id="KW-0406">Ion transport</keyword>
<keyword evidence="4" id="KW-0410">Iron transport</keyword>
<dbReference type="InterPro" id="IPR012910">
    <property type="entry name" value="Plug_dom"/>
</dbReference>
<feature type="domain" description="TonB-dependent receptor-like beta-barrel" evidence="15">
    <location>
        <begin position="268"/>
        <end position="692"/>
    </location>
</feature>
<evidence type="ECO:0000256" key="1">
    <source>
        <dbReference type="ARBA" id="ARBA00004571"/>
    </source>
</evidence>
<dbReference type="PANTHER" id="PTHR32552:SF81">
    <property type="entry name" value="TONB-DEPENDENT OUTER MEMBRANE RECEPTOR"/>
    <property type="match status" value="1"/>
</dbReference>
<evidence type="ECO:0008006" key="19">
    <source>
        <dbReference type="Google" id="ProtNLM"/>
    </source>
</evidence>
<dbReference type="Proteomes" id="UP000027037">
    <property type="component" value="Unassembled WGS sequence"/>
</dbReference>
<dbReference type="InterPro" id="IPR000531">
    <property type="entry name" value="Beta-barrel_TonB"/>
</dbReference>
<keyword evidence="18" id="KW-1185">Reference proteome</keyword>
<evidence type="ECO:0000256" key="2">
    <source>
        <dbReference type="ARBA" id="ARBA00022448"/>
    </source>
</evidence>
<evidence type="ECO:0000256" key="9">
    <source>
        <dbReference type="ARBA" id="ARBA00023136"/>
    </source>
</evidence>
<evidence type="ECO:0000256" key="6">
    <source>
        <dbReference type="ARBA" id="ARBA00023004"/>
    </source>
</evidence>
<evidence type="ECO:0000256" key="12">
    <source>
        <dbReference type="PROSITE-ProRule" id="PRU10143"/>
    </source>
</evidence>
<keyword evidence="14" id="KW-0732">Signal</keyword>
<accession>A0A062UAH6</accession>
<dbReference type="InterPro" id="IPR036942">
    <property type="entry name" value="Beta-barrel_TonB_sf"/>
</dbReference>